<evidence type="ECO:0000313" key="2">
    <source>
        <dbReference type="Proteomes" id="UP001066276"/>
    </source>
</evidence>
<evidence type="ECO:0000313" key="1">
    <source>
        <dbReference type="EMBL" id="KAJ1194494.1"/>
    </source>
</evidence>
<protein>
    <submittedName>
        <fullName evidence="1">Uncharacterized protein</fullName>
    </submittedName>
</protein>
<dbReference type="EMBL" id="JANPWB010000004">
    <property type="protein sequence ID" value="KAJ1194494.1"/>
    <property type="molecule type" value="Genomic_DNA"/>
</dbReference>
<reference evidence="1" key="1">
    <citation type="journal article" date="2022" name="bioRxiv">
        <title>Sequencing and chromosome-scale assembly of the giantPleurodeles waltlgenome.</title>
        <authorList>
            <person name="Brown T."/>
            <person name="Elewa A."/>
            <person name="Iarovenko S."/>
            <person name="Subramanian E."/>
            <person name="Araus A.J."/>
            <person name="Petzold A."/>
            <person name="Susuki M."/>
            <person name="Suzuki K.-i.T."/>
            <person name="Hayashi T."/>
            <person name="Toyoda A."/>
            <person name="Oliveira C."/>
            <person name="Osipova E."/>
            <person name="Leigh N.D."/>
            <person name="Simon A."/>
            <person name="Yun M.H."/>
        </authorList>
    </citation>
    <scope>NUCLEOTIDE SEQUENCE</scope>
    <source>
        <strain evidence="1">20211129_DDA</strain>
        <tissue evidence="1">Liver</tissue>
    </source>
</reference>
<sequence>MHCPVMRLIKADSTGSKRSRLPGSEIVRIAVPDLDQPQVTGYEKKRLATLPVGSRFMEARRCNFEYCHAQHCDG</sequence>
<dbReference type="AlphaFoldDB" id="A0AAV7UZG1"/>
<organism evidence="1 2">
    <name type="scientific">Pleurodeles waltl</name>
    <name type="common">Iberian ribbed newt</name>
    <dbReference type="NCBI Taxonomy" id="8319"/>
    <lineage>
        <taxon>Eukaryota</taxon>
        <taxon>Metazoa</taxon>
        <taxon>Chordata</taxon>
        <taxon>Craniata</taxon>
        <taxon>Vertebrata</taxon>
        <taxon>Euteleostomi</taxon>
        <taxon>Amphibia</taxon>
        <taxon>Batrachia</taxon>
        <taxon>Caudata</taxon>
        <taxon>Salamandroidea</taxon>
        <taxon>Salamandridae</taxon>
        <taxon>Pleurodelinae</taxon>
        <taxon>Pleurodeles</taxon>
    </lineage>
</organism>
<name>A0AAV7UZG1_PLEWA</name>
<gene>
    <name evidence="1" type="ORF">NDU88_003782</name>
</gene>
<keyword evidence="2" id="KW-1185">Reference proteome</keyword>
<accession>A0AAV7UZG1</accession>
<dbReference type="Proteomes" id="UP001066276">
    <property type="component" value="Chromosome 2_2"/>
</dbReference>
<proteinExistence type="predicted"/>
<comment type="caution">
    <text evidence="1">The sequence shown here is derived from an EMBL/GenBank/DDBJ whole genome shotgun (WGS) entry which is preliminary data.</text>
</comment>